<dbReference type="OrthoDB" id="690068at2759"/>
<keyword evidence="2" id="KW-0805">Transcription regulation</keyword>
<feature type="region of interest" description="Disordered" evidence="6">
    <location>
        <begin position="48"/>
        <end position="67"/>
    </location>
</feature>
<evidence type="ECO:0000256" key="3">
    <source>
        <dbReference type="ARBA" id="ARBA00023125"/>
    </source>
</evidence>
<dbReference type="EMBL" id="RBNI01001939">
    <property type="protein sequence ID" value="RUP49828.1"/>
    <property type="molecule type" value="Genomic_DNA"/>
</dbReference>
<evidence type="ECO:0000256" key="6">
    <source>
        <dbReference type="SAM" id="MobiDB-lite"/>
    </source>
</evidence>
<dbReference type="GO" id="GO:0000978">
    <property type="term" value="F:RNA polymerase II cis-regulatory region sequence-specific DNA binding"/>
    <property type="evidence" value="ECO:0007669"/>
    <property type="project" value="TreeGrafter"/>
</dbReference>
<dbReference type="InterPro" id="IPR011598">
    <property type="entry name" value="bHLH_dom"/>
</dbReference>
<dbReference type="SUPFAM" id="SSF47459">
    <property type="entry name" value="HLH, helix-loop-helix DNA-binding domain"/>
    <property type="match status" value="1"/>
</dbReference>
<evidence type="ECO:0000313" key="8">
    <source>
        <dbReference type="EMBL" id="RUP49828.1"/>
    </source>
</evidence>
<evidence type="ECO:0000259" key="7">
    <source>
        <dbReference type="PROSITE" id="PS50888"/>
    </source>
</evidence>
<feature type="compositionally biased region" description="Acidic residues" evidence="6">
    <location>
        <begin position="58"/>
        <end position="67"/>
    </location>
</feature>
<feature type="region of interest" description="Disordered" evidence="6">
    <location>
        <begin position="82"/>
        <end position="105"/>
    </location>
</feature>
<dbReference type="GO" id="GO:0000981">
    <property type="term" value="F:DNA-binding transcription factor activity, RNA polymerase II-specific"/>
    <property type="evidence" value="ECO:0007669"/>
    <property type="project" value="TreeGrafter"/>
</dbReference>
<organism evidence="8 9">
    <name type="scientific">Jimgerdemannia flammicorona</name>
    <dbReference type="NCBI Taxonomy" id="994334"/>
    <lineage>
        <taxon>Eukaryota</taxon>
        <taxon>Fungi</taxon>
        <taxon>Fungi incertae sedis</taxon>
        <taxon>Mucoromycota</taxon>
        <taxon>Mucoromycotina</taxon>
        <taxon>Endogonomycetes</taxon>
        <taxon>Endogonales</taxon>
        <taxon>Endogonaceae</taxon>
        <taxon>Jimgerdemannia</taxon>
    </lineage>
</organism>
<dbReference type="SMART" id="SM00353">
    <property type="entry name" value="HLH"/>
    <property type="match status" value="1"/>
</dbReference>
<dbReference type="InterPro" id="IPR036638">
    <property type="entry name" value="HLH_DNA-bd_sf"/>
</dbReference>
<dbReference type="PROSITE" id="PS50888">
    <property type="entry name" value="BHLH"/>
    <property type="match status" value="1"/>
</dbReference>
<feature type="domain" description="BHLH" evidence="7">
    <location>
        <begin position="131"/>
        <end position="184"/>
    </location>
</feature>
<dbReference type="PANTHER" id="PTHR45776">
    <property type="entry name" value="MIP04163P"/>
    <property type="match status" value="1"/>
</dbReference>
<evidence type="ECO:0000313" key="9">
    <source>
        <dbReference type="Proteomes" id="UP000268093"/>
    </source>
</evidence>
<dbReference type="PANTHER" id="PTHR45776:SF2">
    <property type="entry name" value="MIP04163P"/>
    <property type="match status" value="1"/>
</dbReference>
<keyword evidence="4" id="KW-0804">Transcription</keyword>
<comment type="subcellular location">
    <subcellularLocation>
        <location evidence="1">Nucleus</location>
    </subcellularLocation>
</comment>
<dbReference type="Pfam" id="PF00010">
    <property type="entry name" value="HLH"/>
    <property type="match status" value="1"/>
</dbReference>
<proteinExistence type="predicted"/>
<reference evidence="8 9" key="1">
    <citation type="journal article" date="2018" name="New Phytol.">
        <title>Phylogenomics of Endogonaceae and evolution of mycorrhizas within Mucoromycota.</title>
        <authorList>
            <person name="Chang Y."/>
            <person name="Desiro A."/>
            <person name="Na H."/>
            <person name="Sandor L."/>
            <person name="Lipzen A."/>
            <person name="Clum A."/>
            <person name="Barry K."/>
            <person name="Grigoriev I.V."/>
            <person name="Martin F.M."/>
            <person name="Stajich J.E."/>
            <person name="Smith M.E."/>
            <person name="Bonito G."/>
            <person name="Spatafora J.W."/>
        </authorList>
    </citation>
    <scope>NUCLEOTIDE SEQUENCE [LARGE SCALE GENOMIC DNA]</scope>
    <source>
        <strain evidence="8 9">GMNB39</strain>
    </source>
</reference>
<feature type="compositionally biased region" description="Basic residues" evidence="6">
    <location>
        <begin position="95"/>
        <end position="105"/>
    </location>
</feature>
<dbReference type="GO" id="GO:0046983">
    <property type="term" value="F:protein dimerization activity"/>
    <property type="evidence" value="ECO:0007669"/>
    <property type="project" value="InterPro"/>
</dbReference>
<feature type="compositionally biased region" description="Polar residues" evidence="6">
    <location>
        <begin position="82"/>
        <end position="92"/>
    </location>
</feature>
<feature type="compositionally biased region" description="Basic and acidic residues" evidence="6">
    <location>
        <begin position="208"/>
        <end position="221"/>
    </location>
</feature>
<protein>
    <recommendedName>
        <fullName evidence="7">BHLH domain-containing protein</fullName>
    </recommendedName>
</protein>
<dbReference type="Gene3D" id="4.10.280.10">
    <property type="entry name" value="Helix-loop-helix DNA-binding domain"/>
    <property type="match status" value="1"/>
</dbReference>
<dbReference type="Proteomes" id="UP000268093">
    <property type="component" value="Unassembled WGS sequence"/>
</dbReference>
<feature type="region of interest" description="Disordered" evidence="6">
    <location>
        <begin position="189"/>
        <end position="231"/>
    </location>
</feature>
<sequence>MSPAIDSTMTFSNTFSKGQHQFTITASHPPTLHNPSVYDFTYYDSSAPSSRASSPRFEDDEEVSDDDELDIKERINSNQPLFLNFTPDLSPQTATKKKPKAKKNTTYKVNGVNILNRNSLDSNVAMERLKRRRENHNYVERRRRDNINHTIFEISEVVPNAFQPGQKPNKGNILRLALEHIKELQSENRSLRQELGVTRDGSSPRTPEPVEKSVSNEDTDKTSPAPAISSVPVIHLEPVDPASPFGIYTRYQKHPNSADTLTLAATLEPHHQFNLSIPALPRSPCSLPSSPRMYPTSAPRTYSVPNSPNGYHSPQQPEQITLRPISLPGVEHLHIGPQQARTSGPMLVKLAFQTGAPTASAFPQPYGVPNGYPQMAPYSASMLHAGDAPSKMMGLEKQNGSACHY</sequence>
<accession>A0A433DG65</accession>
<gene>
    <name evidence="8" type="ORF">BC936DRAFT_141342</name>
</gene>
<dbReference type="AlphaFoldDB" id="A0A433DG65"/>
<evidence type="ECO:0000256" key="4">
    <source>
        <dbReference type="ARBA" id="ARBA00023163"/>
    </source>
</evidence>
<keyword evidence="5" id="KW-0539">Nucleus</keyword>
<evidence type="ECO:0000256" key="1">
    <source>
        <dbReference type="ARBA" id="ARBA00004123"/>
    </source>
</evidence>
<dbReference type="GO" id="GO:0005634">
    <property type="term" value="C:nucleus"/>
    <property type="evidence" value="ECO:0007669"/>
    <property type="project" value="UniProtKB-SubCell"/>
</dbReference>
<dbReference type="CDD" id="cd11387">
    <property type="entry name" value="bHLHzip_USF_MITF"/>
    <property type="match status" value="1"/>
</dbReference>
<name>A0A433DG65_9FUNG</name>
<comment type="caution">
    <text evidence="8">The sequence shown here is derived from an EMBL/GenBank/DDBJ whole genome shotgun (WGS) entry which is preliminary data.</text>
</comment>
<evidence type="ECO:0000256" key="5">
    <source>
        <dbReference type="ARBA" id="ARBA00023242"/>
    </source>
</evidence>
<evidence type="ECO:0000256" key="2">
    <source>
        <dbReference type="ARBA" id="ARBA00023015"/>
    </source>
</evidence>
<keyword evidence="3" id="KW-0238">DNA-binding</keyword>
<keyword evidence="9" id="KW-1185">Reference proteome</keyword>